<evidence type="ECO:0000256" key="5">
    <source>
        <dbReference type="ARBA" id="ARBA00023136"/>
    </source>
</evidence>
<evidence type="ECO:0000256" key="3">
    <source>
        <dbReference type="ARBA" id="ARBA00022692"/>
    </source>
</evidence>
<keyword evidence="2" id="KW-1003">Cell membrane</keyword>
<gene>
    <name evidence="7" type="ORF">BamIOP4010DRAFT_0350</name>
</gene>
<dbReference type="AlphaFoldDB" id="B1F8J1"/>
<proteinExistence type="predicted"/>
<keyword evidence="3 6" id="KW-0812">Transmembrane</keyword>
<dbReference type="EMBL" id="ABLC01000003">
    <property type="protein sequence ID" value="EDT06048.1"/>
    <property type="molecule type" value="Genomic_DNA"/>
</dbReference>
<dbReference type="GO" id="GO:0015171">
    <property type="term" value="F:amino acid transmembrane transporter activity"/>
    <property type="evidence" value="ECO:0007669"/>
    <property type="project" value="TreeGrafter"/>
</dbReference>
<comment type="caution">
    <text evidence="7">The sequence shown here is derived from an EMBL/GenBank/DDBJ whole genome shotgun (WGS) entry which is preliminary data.</text>
</comment>
<dbReference type="InterPro" id="IPR001123">
    <property type="entry name" value="LeuE-type"/>
</dbReference>
<organism evidence="7 8">
    <name type="scientific">Burkholderia ambifaria IOP40-10</name>
    <dbReference type="NCBI Taxonomy" id="396596"/>
    <lineage>
        <taxon>Bacteria</taxon>
        <taxon>Pseudomonadati</taxon>
        <taxon>Pseudomonadota</taxon>
        <taxon>Betaproteobacteria</taxon>
        <taxon>Burkholderiales</taxon>
        <taxon>Burkholderiaceae</taxon>
        <taxon>Burkholderia</taxon>
        <taxon>Burkholderia cepacia complex</taxon>
    </lineage>
</organism>
<keyword evidence="5 6" id="KW-0472">Membrane</keyword>
<feature type="transmembrane region" description="Helical" evidence="6">
    <location>
        <begin position="55"/>
        <end position="77"/>
    </location>
</feature>
<evidence type="ECO:0000256" key="1">
    <source>
        <dbReference type="ARBA" id="ARBA00004651"/>
    </source>
</evidence>
<dbReference type="Proteomes" id="UP000005463">
    <property type="component" value="Unassembled WGS sequence"/>
</dbReference>
<evidence type="ECO:0000313" key="8">
    <source>
        <dbReference type="Proteomes" id="UP000005463"/>
    </source>
</evidence>
<feature type="transmembrane region" description="Helical" evidence="6">
    <location>
        <begin position="98"/>
        <end position="120"/>
    </location>
</feature>
<feature type="transmembrane region" description="Helical" evidence="6">
    <location>
        <begin position="242"/>
        <end position="261"/>
    </location>
</feature>
<dbReference type="PATRIC" id="fig|396596.7.peg.7589"/>
<feature type="transmembrane region" description="Helical" evidence="6">
    <location>
        <begin position="126"/>
        <end position="147"/>
    </location>
</feature>
<reference evidence="7 8" key="1">
    <citation type="submission" date="2008-03" db="EMBL/GenBank/DDBJ databases">
        <title>Sequencing of the draft genome and assembly of Burkholderia ambifaria IOP40-10.</title>
        <authorList>
            <consortium name="US DOE Joint Genome Institute (JGI-PGF)"/>
            <person name="Copeland A."/>
            <person name="Lucas S."/>
            <person name="Lapidus A."/>
            <person name="Glavina del Rio T."/>
            <person name="Dalin E."/>
            <person name="Tice H."/>
            <person name="Bruce D."/>
            <person name="Goodwin L."/>
            <person name="Pitluck S."/>
            <person name="Larimer F."/>
            <person name="Land M.L."/>
            <person name="Hauser L."/>
            <person name="Tiedje J."/>
            <person name="Richardson P."/>
        </authorList>
    </citation>
    <scope>NUCLEOTIDE SEQUENCE [LARGE SCALE GENOMIC DNA]</scope>
    <source>
        <strain evidence="7 8">IOP40-10</strain>
    </source>
</reference>
<sequence>MFHIRDVFARGDPDAYATEVARAIQLALRITGQLSMGSRAVFANNLRIIPARFDMSVHAFFSANLLLAYTAYFIGTASPGPSNLAIMSVAANHGRKAALAFALGVISGSMFWATVAALGVSAALLAWSKLLVAIKLFGGAYLLWLAFKSGRTAWSARSADTLKAAPEQKLSRLYARGAMLHLTNPKAILVWVSIVALSSNGAGASHGAVVPGCIAIGCVVFGGYALVFSTDGARRLYVRGRRAMEACLAVVFGVAGVRLLASNV</sequence>
<dbReference type="Pfam" id="PF01810">
    <property type="entry name" value="LysE"/>
    <property type="match status" value="1"/>
</dbReference>
<protein>
    <submittedName>
        <fullName evidence="7">Lysine exporter protein (LYSE/YGGA)</fullName>
    </submittedName>
</protein>
<dbReference type="PANTHER" id="PTHR30086:SF20">
    <property type="entry name" value="ARGININE EXPORTER PROTEIN ARGO-RELATED"/>
    <property type="match status" value="1"/>
</dbReference>
<name>B1F8J1_9BURK</name>
<evidence type="ECO:0000256" key="6">
    <source>
        <dbReference type="SAM" id="Phobius"/>
    </source>
</evidence>
<keyword evidence="4 6" id="KW-1133">Transmembrane helix</keyword>
<feature type="transmembrane region" description="Helical" evidence="6">
    <location>
        <begin position="209"/>
        <end position="230"/>
    </location>
</feature>
<comment type="subcellular location">
    <subcellularLocation>
        <location evidence="1">Cell membrane</location>
        <topology evidence="1">Multi-pass membrane protein</topology>
    </subcellularLocation>
</comment>
<dbReference type="GO" id="GO:0005886">
    <property type="term" value="C:plasma membrane"/>
    <property type="evidence" value="ECO:0007669"/>
    <property type="project" value="UniProtKB-SubCell"/>
</dbReference>
<evidence type="ECO:0000256" key="4">
    <source>
        <dbReference type="ARBA" id="ARBA00022989"/>
    </source>
</evidence>
<evidence type="ECO:0000313" key="7">
    <source>
        <dbReference type="EMBL" id="EDT06048.1"/>
    </source>
</evidence>
<evidence type="ECO:0000256" key="2">
    <source>
        <dbReference type="ARBA" id="ARBA00022475"/>
    </source>
</evidence>
<accession>B1F8J1</accession>
<dbReference type="PANTHER" id="PTHR30086">
    <property type="entry name" value="ARGININE EXPORTER PROTEIN ARGO"/>
    <property type="match status" value="1"/>
</dbReference>